<feature type="region of interest" description="Disordered" evidence="6">
    <location>
        <begin position="490"/>
        <end position="518"/>
    </location>
</feature>
<evidence type="ECO:0000313" key="10">
    <source>
        <dbReference type="EMBL" id="OOG25163.1"/>
    </source>
</evidence>
<feature type="transmembrane region" description="Helical" evidence="7">
    <location>
        <begin position="99"/>
        <end position="123"/>
    </location>
</feature>
<gene>
    <name evidence="10" type="ORF">B1C78_07025</name>
</gene>
<dbReference type="InterPro" id="IPR016174">
    <property type="entry name" value="Di-haem_cyt_TM"/>
</dbReference>
<evidence type="ECO:0000256" key="4">
    <source>
        <dbReference type="ARBA" id="ARBA00023004"/>
    </source>
</evidence>
<dbReference type="PROSITE" id="PS51002">
    <property type="entry name" value="CYTB_NTER"/>
    <property type="match status" value="1"/>
</dbReference>
<feature type="domain" description="4Fe-4S ferredoxin-type" evidence="9">
    <location>
        <begin position="317"/>
        <end position="346"/>
    </location>
</feature>
<feature type="transmembrane region" description="Helical" evidence="7">
    <location>
        <begin position="16"/>
        <end position="41"/>
    </location>
</feature>
<comment type="caution">
    <text evidence="10">The sequence shown here is derived from an EMBL/GenBank/DDBJ whole genome shotgun (WGS) entry which is preliminary data.</text>
</comment>
<comment type="subunit">
    <text evidence="1">The main subunits of complex b-c1 are: cytochrome b, cytochrome c1 and the Rieske protein.</text>
</comment>
<evidence type="ECO:0000256" key="1">
    <source>
        <dbReference type="ARBA" id="ARBA00011649"/>
    </source>
</evidence>
<evidence type="ECO:0000259" key="8">
    <source>
        <dbReference type="PROSITE" id="PS51002"/>
    </source>
</evidence>
<evidence type="ECO:0000256" key="7">
    <source>
        <dbReference type="SAM" id="Phobius"/>
    </source>
</evidence>
<dbReference type="Pfam" id="PF02662">
    <property type="entry name" value="FlpD"/>
    <property type="match status" value="1"/>
</dbReference>
<dbReference type="InterPro" id="IPR027387">
    <property type="entry name" value="Cytb/b6-like_sf"/>
</dbReference>
<keyword evidence="7" id="KW-1133">Transmembrane helix</keyword>
<evidence type="ECO:0000256" key="2">
    <source>
        <dbReference type="ARBA" id="ARBA00022723"/>
    </source>
</evidence>
<evidence type="ECO:0000256" key="3">
    <source>
        <dbReference type="ARBA" id="ARBA00023002"/>
    </source>
</evidence>
<accession>A0A1V3NJP4</accession>
<dbReference type="GO" id="GO:0046872">
    <property type="term" value="F:metal ion binding"/>
    <property type="evidence" value="ECO:0007669"/>
    <property type="project" value="UniProtKB-KW"/>
</dbReference>
<dbReference type="GO" id="GO:0016020">
    <property type="term" value="C:membrane"/>
    <property type="evidence" value="ECO:0007669"/>
    <property type="project" value="InterPro"/>
</dbReference>
<dbReference type="AlphaFoldDB" id="A0A1V3NJP4"/>
<dbReference type="Pfam" id="PF00033">
    <property type="entry name" value="Cytochrome_B"/>
    <property type="match status" value="1"/>
</dbReference>
<protein>
    <recommendedName>
        <fullName evidence="12">Hydrogenase iron-sulfur subunit</fullName>
    </recommendedName>
</protein>
<dbReference type="PANTHER" id="PTHR19271">
    <property type="entry name" value="CYTOCHROME B"/>
    <property type="match status" value="1"/>
</dbReference>
<organism evidence="10 11">
    <name type="scientific">Thioalkalivibrio denitrificans</name>
    <dbReference type="NCBI Taxonomy" id="108003"/>
    <lineage>
        <taxon>Bacteria</taxon>
        <taxon>Pseudomonadati</taxon>
        <taxon>Pseudomonadota</taxon>
        <taxon>Gammaproteobacteria</taxon>
        <taxon>Chromatiales</taxon>
        <taxon>Ectothiorhodospiraceae</taxon>
        <taxon>Thioalkalivibrio</taxon>
    </lineage>
</organism>
<evidence type="ECO:0008006" key="12">
    <source>
        <dbReference type="Google" id="ProtNLM"/>
    </source>
</evidence>
<dbReference type="GO" id="GO:0051536">
    <property type="term" value="F:iron-sulfur cluster binding"/>
    <property type="evidence" value="ECO:0007669"/>
    <property type="project" value="UniProtKB-KW"/>
</dbReference>
<keyword evidence="5" id="KW-0411">Iron-sulfur</keyword>
<dbReference type="EMBL" id="MVBK01000040">
    <property type="protein sequence ID" value="OOG25163.1"/>
    <property type="molecule type" value="Genomic_DNA"/>
</dbReference>
<evidence type="ECO:0000259" key="9">
    <source>
        <dbReference type="PROSITE" id="PS51379"/>
    </source>
</evidence>
<sequence>MEDWYGYAFGQDQNPFTYLGAITIYLFWIILVSGLYLFIFFEMNVTGAYHSVEWLTHEQWYLGGVMRSLHRYASDAAVVAILLHVAREFLRNRYRGPRWYSWFTGVPLLWMLTLLGITGYWLVWDELAQYIAIGSAELLDAIPIFTDPMARNFLTNEALSDRFFTLMAFLHLLGIPIFLILGIWFHVLRVVNPKINPPRSVMAGTLIALLALSLVKPAVSHEFADLGMVPTRLNLDWFYLAIYPVMDLTSPQFVWGLLAVGTVLLAALPWLPPEKKQPAAEVHLSQCSGCTFCALDCPYGAITLVDHISEDKKRSHKEAVVDPSMCVSCGICTGSCPQATPFRKHDPLATAIDLPQFSLRHLYATVEDNLSKAEERPRIVVYGCDHGVAVETLDMPGVATVSLPCTGLLPPSTIEYNLREERADGVFITGCCSGDCQYRTGNTLVEERIEGKREPRLRARVDRSRIRVRWASVNEARTLRSEIQAFANDLKASSVGGPSDDAQSKQATGRQAAGGDHV</sequence>
<evidence type="ECO:0000313" key="11">
    <source>
        <dbReference type="Proteomes" id="UP000189462"/>
    </source>
</evidence>
<feature type="transmembrane region" description="Helical" evidence="7">
    <location>
        <begin position="253"/>
        <end position="271"/>
    </location>
</feature>
<dbReference type="Pfam" id="PF12838">
    <property type="entry name" value="Fer4_7"/>
    <property type="match status" value="1"/>
</dbReference>
<name>A0A1V3NJP4_9GAMM</name>
<dbReference type="GO" id="GO:0016491">
    <property type="term" value="F:oxidoreductase activity"/>
    <property type="evidence" value="ECO:0007669"/>
    <property type="project" value="UniProtKB-KW"/>
</dbReference>
<dbReference type="SUPFAM" id="SSF54862">
    <property type="entry name" value="4Fe-4S ferredoxins"/>
    <property type="match status" value="1"/>
</dbReference>
<feature type="transmembrane region" description="Helical" evidence="7">
    <location>
        <begin position="163"/>
        <end position="188"/>
    </location>
</feature>
<dbReference type="PANTHER" id="PTHR19271:SF16">
    <property type="entry name" value="CYTOCHROME B"/>
    <property type="match status" value="1"/>
</dbReference>
<dbReference type="GO" id="GO:0022904">
    <property type="term" value="P:respiratory electron transport chain"/>
    <property type="evidence" value="ECO:0007669"/>
    <property type="project" value="InterPro"/>
</dbReference>
<keyword evidence="7" id="KW-0472">Membrane</keyword>
<dbReference type="InterPro" id="IPR017900">
    <property type="entry name" value="4Fe4S_Fe_S_CS"/>
</dbReference>
<dbReference type="InterPro" id="IPR003813">
    <property type="entry name" value="MvhD/FlpD"/>
</dbReference>
<dbReference type="Proteomes" id="UP000189462">
    <property type="component" value="Unassembled WGS sequence"/>
</dbReference>
<dbReference type="PROSITE" id="PS00198">
    <property type="entry name" value="4FE4S_FER_1"/>
    <property type="match status" value="1"/>
</dbReference>
<keyword evidence="7" id="KW-0812">Transmembrane</keyword>
<dbReference type="Gene3D" id="1.20.810.10">
    <property type="entry name" value="Cytochrome Bc1 Complex, Chain C"/>
    <property type="match status" value="1"/>
</dbReference>
<reference evidence="10 11" key="1">
    <citation type="submission" date="2017-02" db="EMBL/GenBank/DDBJ databases">
        <title>Genomic diversity within the haloalkaliphilic genus Thioalkalivibrio.</title>
        <authorList>
            <person name="Ahn A.-C."/>
            <person name="Meier-Kolthoff J."/>
            <person name="Overmars L."/>
            <person name="Richter M."/>
            <person name="Woyke T."/>
            <person name="Sorokin D.Y."/>
            <person name="Muyzer G."/>
        </authorList>
    </citation>
    <scope>NUCLEOTIDE SEQUENCE [LARGE SCALE GENOMIC DNA]</scope>
    <source>
        <strain evidence="10 11">ALJD</strain>
    </source>
</reference>
<dbReference type="PROSITE" id="PS51379">
    <property type="entry name" value="4FE4S_FER_2"/>
    <property type="match status" value="2"/>
</dbReference>
<dbReference type="GO" id="GO:0009055">
    <property type="term" value="F:electron transfer activity"/>
    <property type="evidence" value="ECO:0007669"/>
    <property type="project" value="InterPro"/>
</dbReference>
<evidence type="ECO:0000256" key="5">
    <source>
        <dbReference type="ARBA" id="ARBA00023014"/>
    </source>
</evidence>
<feature type="domain" description="4Fe-4S ferredoxin-type" evidence="9">
    <location>
        <begin position="278"/>
        <end position="307"/>
    </location>
</feature>
<proteinExistence type="predicted"/>
<feature type="domain" description="Cytochrome b/b6 N-terminal region profile" evidence="8">
    <location>
        <begin position="1"/>
        <end position="199"/>
    </location>
</feature>
<dbReference type="InterPro" id="IPR005797">
    <property type="entry name" value="Cyt_b/b6_N"/>
</dbReference>
<dbReference type="STRING" id="108003.B1C78_07025"/>
<evidence type="ECO:0000256" key="6">
    <source>
        <dbReference type="SAM" id="MobiDB-lite"/>
    </source>
</evidence>
<keyword evidence="2" id="KW-0479">Metal-binding</keyword>
<keyword evidence="4" id="KW-0408">Iron</keyword>
<dbReference type="InterPro" id="IPR017896">
    <property type="entry name" value="4Fe4S_Fe-S-bd"/>
</dbReference>
<keyword evidence="11" id="KW-1185">Reference proteome</keyword>
<keyword evidence="3" id="KW-0560">Oxidoreductase</keyword>
<dbReference type="Gene3D" id="3.30.70.3270">
    <property type="match status" value="1"/>
</dbReference>
<dbReference type="SUPFAM" id="SSF81342">
    <property type="entry name" value="Transmembrane di-heme cytochromes"/>
    <property type="match status" value="1"/>
</dbReference>